<evidence type="ECO:0000313" key="1">
    <source>
        <dbReference type="EMBL" id="CUP19997.1"/>
    </source>
</evidence>
<reference evidence="1 2" key="1">
    <citation type="submission" date="2015-09" db="EMBL/GenBank/DDBJ databases">
        <authorList>
            <consortium name="Pathogen Informatics"/>
        </authorList>
    </citation>
    <scope>NUCLEOTIDE SEQUENCE [LARGE SCALE GENOMIC DNA]</scope>
    <source>
        <strain evidence="1 2">2789STDY5834884</strain>
    </source>
</reference>
<dbReference type="Proteomes" id="UP000095602">
    <property type="component" value="Unassembled WGS sequence"/>
</dbReference>
<dbReference type="AlphaFoldDB" id="A0A174LBT5"/>
<proteinExistence type="predicted"/>
<dbReference type="RefSeq" id="WP_306723135.1">
    <property type="nucleotide sequence ID" value="NZ_CZAJ01000022.1"/>
</dbReference>
<gene>
    <name evidence="1" type="ORF">ERS852497_02186</name>
</gene>
<name>A0A174LBT5_9FIRM</name>
<dbReference type="InterPro" id="IPR024540">
    <property type="entry name" value="DUF3879"/>
</dbReference>
<evidence type="ECO:0000313" key="2">
    <source>
        <dbReference type="Proteomes" id="UP000095602"/>
    </source>
</evidence>
<dbReference type="Pfam" id="PF12995">
    <property type="entry name" value="DUF3879"/>
    <property type="match status" value="1"/>
</dbReference>
<sequence length="223" mass="24944">MSQLNSSSVQSQLKAAGYTLEKYERIYRQAFYDAAKKADPNWEIGKPIKDGALDSVTRELAESGKSPASGEKTFYTAETPKVYQIFTTDNMLWTGGNGTGLSYCLKYADDSTDENPVVLAKGVDENGKEFEQRIYINDVNPSNATVVEMRALEAHYKVEKQGGFTSLPLEAGNMGLNDRRDFISMFKKSIEDLNKLGKFDLSLLWTKSMDTYLDLTSANSKYK</sequence>
<dbReference type="EMBL" id="CZAJ01000022">
    <property type="protein sequence ID" value="CUP19997.1"/>
    <property type="molecule type" value="Genomic_DNA"/>
</dbReference>
<protein>
    <submittedName>
        <fullName evidence="1">DUF based on E. rectale Gene description</fullName>
    </submittedName>
</protein>
<organism evidence="1 2">
    <name type="scientific">Agathobacter rectalis</name>
    <dbReference type="NCBI Taxonomy" id="39491"/>
    <lineage>
        <taxon>Bacteria</taxon>
        <taxon>Bacillati</taxon>
        <taxon>Bacillota</taxon>
        <taxon>Clostridia</taxon>
        <taxon>Lachnospirales</taxon>
        <taxon>Lachnospiraceae</taxon>
        <taxon>Agathobacter</taxon>
    </lineage>
</organism>
<accession>A0A174LBT5</accession>